<dbReference type="InterPro" id="IPR016030">
    <property type="entry name" value="CblAdoTrfase-like"/>
</dbReference>
<evidence type="ECO:0000259" key="18">
    <source>
        <dbReference type="Pfam" id="PF01923"/>
    </source>
</evidence>
<dbReference type="RefSeq" id="WP_142024443.1">
    <property type="nucleotide sequence ID" value="NZ_VFQE01000001.1"/>
</dbReference>
<evidence type="ECO:0000313" key="20">
    <source>
        <dbReference type="Proteomes" id="UP000319865"/>
    </source>
</evidence>
<evidence type="ECO:0000256" key="14">
    <source>
        <dbReference type="ARBA" id="ARBA00033354"/>
    </source>
</evidence>
<comment type="pathway">
    <text evidence="2 17">Cofactor biosynthesis; adenosylcobalamin biosynthesis; adenosylcobalamin from cob(II)yrinate a,c-diamide: step 2/7.</text>
</comment>
<dbReference type="SUPFAM" id="SSF89028">
    <property type="entry name" value="Cobalamin adenosyltransferase-like"/>
    <property type="match status" value="1"/>
</dbReference>
<evidence type="ECO:0000256" key="9">
    <source>
        <dbReference type="ARBA" id="ARBA00022741"/>
    </source>
</evidence>
<keyword evidence="9 17" id="KW-0547">Nucleotide-binding</keyword>
<evidence type="ECO:0000256" key="12">
    <source>
        <dbReference type="ARBA" id="ARBA00031529"/>
    </source>
</evidence>
<evidence type="ECO:0000256" key="15">
    <source>
        <dbReference type="ARBA" id="ARBA00048555"/>
    </source>
</evidence>
<keyword evidence="20" id="KW-1185">Reference proteome</keyword>
<dbReference type="InterPro" id="IPR029499">
    <property type="entry name" value="PduO-typ"/>
</dbReference>
<proteinExistence type="inferred from homology"/>
<reference evidence="19 20" key="1">
    <citation type="submission" date="2019-06" db="EMBL/GenBank/DDBJ databases">
        <title>Sequencing the genomes of 1000 actinobacteria strains.</title>
        <authorList>
            <person name="Klenk H.-P."/>
        </authorList>
    </citation>
    <scope>NUCLEOTIDE SEQUENCE [LARGE SCALE GENOMIC DNA]</scope>
    <source>
        <strain evidence="19 20">DSM 46837</strain>
    </source>
</reference>
<feature type="domain" description="Cobalamin adenosyltransferase-like" evidence="18">
    <location>
        <begin position="8"/>
        <end position="176"/>
    </location>
</feature>
<dbReference type="Proteomes" id="UP000319865">
    <property type="component" value="Unassembled WGS sequence"/>
</dbReference>
<comment type="catalytic activity">
    <reaction evidence="16 17">
        <text>2 cob(II)alamin + reduced [electron-transfer flavoprotein] + 2 ATP = 2 adenosylcob(III)alamin + 2 triphosphate + oxidized [electron-transfer flavoprotein] + 3 H(+)</text>
        <dbReference type="Rhea" id="RHEA:28671"/>
        <dbReference type="Rhea" id="RHEA-COMP:10685"/>
        <dbReference type="Rhea" id="RHEA-COMP:10686"/>
        <dbReference type="ChEBI" id="CHEBI:15378"/>
        <dbReference type="ChEBI" id="CHEBI:16304"/>
        <dbReference type="ChEBI" id="CHEBI:18036"/>
        <dbReference type="ChEBI" id="CHEBI:18408"/>
        <dbReference type="ChEBI" id="CHEBI:30616"/>
        <dbReference type="ChEBI" id="CHEBI:57692"/>
        <dbReference type="ChEBI" id="CHEBI:58307"/>
        <dbReference type="EC" id="2.5.1.17"/>
    </reaction>
</comment>
<sequence>MTVRLTRIYTKTGDAGQTHLGDMSRVAKTDPRLVAYADVDEANSVLGTVLALGAPDPAVVDLLRSIQNDLFDVGADLCTPITPDPKYPPLRVTSAYTERLEAACDEYNASLPKLDSFILPGGTPAAALLHQARVVARRAERSVWALLEVDAERTNAETARYLNRLSDLLFILSRVANPDGDILWEPGAHSGAHTQRAAAARATTTD</sequence>
<dbReference type="GO" id="GO:0006779">
    <property type="term" value="P:porphyrin-containing compound biosynthetic process"/>
    <property type="evidence" value="ECO:0007669"/>
    <property type="project" value="UniProtKB-KW"/>
</dbReference>
<dbReference type="FunFam" id="1.20.1200.10:FF:000003">
    <property type="entry name" value="ATP:cob(I)alamin adenosyltransferase"/>
    <property type="match status" value="1"/>
</dbReference>
<dbReference type="UniPathway" id="UPA00148">
    <property type="reaction ID" value="UER00233"/>
</dbReference>
<dbReference type="PANTHER" id="PTHR12213">
    <property type="entry name" value="CORRINOID ADENOSYLTRANSFERASE"/>
    <property type="match status" value="1"/>
</dbReference>
<dbReference type="AlphaFoldDB" id="A0A543PCB7"/>
<evidence type="ECO:0000256" key="6">
    <source>
        <dbReference type="ARBA" id="ARBA00022490"/>
    </source>
</evidence>
<dbReference type="GO" id="GO:0005524">
    <property type="term" value="F:ATP binding"/>
    <property type="evidence" value="ECO:0007669"/>
    <property type="project" value="UniProtKB-UniRule"/>
</dbReference>
<dbReference type="OrthoDB" id="9778896at2"/>
<evidence type="ECO:0000256" key="10">
    <source>
        <dbReference type="ARBA" id="ARBA00022840"/>
    </source>
</evidence>
<comment type="caution">
    <text evidence="19">The sequence shown here is derived from an EMBL/GenBank/DDBJ whole genome shotgun (WGS) entry which is preliminary data.</text>
</comment>
<dbReference type="Pfam" id="PF01923">
    <property type="entry name" value="Cob_adeno_trans"/>
    <property type="match status" value="1"/>
</dbReference>
<evidence type="ECO:0000313" key="19">
    <source>
        <dbReference type="EMBL" id="TQN41726.1"/>
    </source>
</evidence>
<dbReference type="PANTHER" id="PTHR12213:SF0">
    <property type="entry name" value="CORRINOID ADENOSYLTRANSFERASE MMAB"/>
    <property type="match status" value="1"/>
</dbReference>
<gene>
    <name evidence="19" type="ORF">FHU33_1104</name>
</gene>
<evidence type="ECO:0000256" key="7">
    <source>
        <dbReference type="ARBA" id="ARBA00022573"/>
    </source>
</evidence>
<evidence type="ECO:0000256" key="5">
    <source>
        <dbReference type="ARBA" id="ARBA00020963"/>
    </source>
</evidence>
<protein>
    <recommendedName>
        <fullName evidence="5 17">Corrinoid adenosyltransferase</fullName>
        <ecNumber evidence="4 17">2.5.1.17</ecNumber>
    </recommendedName>
    <alternativeName>
        <fullName evidence="12 17">Cob(II)alamin adenosyltransferase</fullName>
    </alternativeName>
    <alternativeName>
        <fullName evidence="14 17">Cob(II)yrinic acid a,c-diamide adenosyltransferase</fullName>
    </alternativeName>
    <alternativeName>
        <fullName evidence="13 17">Cobinamide/cobalamin adenosyltransferase</fullName>
    </alternativeName>
</protein>
<dbReference type="GO" id="GO:0008817">
    <property type="term" value="F:corrinoid adenosyltransferase activity"/>
    <property type="evidence" value="ECO:0007669"/>
    <property type="project" value="UniProtKB-UniRule"/>
</dbReference>
<comment type="subcellular location">
    <subcellularLocation>
        <location evidence="1">Cytoplasm</location>
    </subcellularLocation>
</comment>
<evidence type="ECO:0000256" key="2">
    <source>
        <dbReference type="ARBA" id="ARBA00005121"/>
    </source>
</evidence>
<keyword evidence="6" id="KW-0963">Cytoplasm</keyword>
<evidence type="ECO:0000256" key="16">
    <source>
        <dbReference type="ARBA" id="ARBA00048692"/>
    </source>
</evidence>
<evidence type="ECO:0000256" key="8">
    <source>
        <dbReference type="ARBA" id="ARBA00022679"/>
    </source>
</evidence>
<keyword evidence="8 17" id="KW-0808">Transferase</keyword>
<dbReference type="EMBL" id="VFQE01000001">
    <property type="protein sequence ID" value="TQN41726.1"/>
    <property type="molecule type" value="Genomic_DNA"/>
</dbReference>
<comment type="similarity">
    <text evidence="3 17">Belongs to the Cob(I)alamin adenosyltransferase family.</text>
</comment>
<dbReference type="NCBIfam" id="TIGR00636">
    <property type="entry name" value="PduO_Nterm"/>
    <property type="match status" value="1"/>
</dbReference>
<evidence type="ECO:0000256" key="1">
    <source>
        <dbReference type="ARBA" id="ARBA00004496"/>
    </source>
</evidence>
<accession>A0A543PCB7</accession>
<evidence type="ECO:0000256" key="13">
    <source>
        <dbReference type="ARBA" id="ARBA00033334"/>
    </source>
</evidence>
<evidence type="ECO:0000256" key="4">
    <source>
        <dbReference type="ARBA" id="ARBA00012454"/>
    </source>
</evidence>
<evidence type="ECO:0000256" key="3">
    <source>
        <dbReference type="ARBA" id="ARBA00007487"/>
    </source>
</evidence>
<dbReference type="Gene3D" id="1.20.1200.10">
    <property type="entry name" value="Cobalamin adenosyltransferase-like"/>
    <property type="match status" value="1"/>
</dbReference>
<dbReference type="InterPro" id="IPR036451">
    <property type="entry name" value="CblAdoTrfase-like_sf"/>
</dbReference>
<name>A0A543PCB7_9ACTN</name>
<keyword evidence="7 17" id="KW-0169">Cobalamin biosynthesis</keyword>
<dbReference type="GO" id="GO:0009236">
    <property type="term" value="P:cobalamin biosynthetic process"/>
    <property type="evidence" value="ECO:0007669"/>
    <property type="project" value="UniProtKB-UniRule"/>
</dbReference>
<evidence type="ECO:0000256" key="11">
    <source>
        <dbReference type="ARBA" id="ARBA00023244"/>
    </source>
</evidence>
<dbReference type="EC" id="2.5.1.17" evidence="4 17"/>
<organism evidence="19 20">
    <name type="scientific">Blastococcus colisei</name>
    <dbReference type="NCBI Taxonomy" id="1564162"/>
    <lineage>
        <taxon>Bacteria</taxon>
        <taxon>Bacillati</taxon>
        <taxon>Actinomycetota</taxon>
        <taxon>Actinomycetes</taxon>
        <taxon>Geodermatophilales</taxon>
        <taxon>Geodermatophilaceae</taxon>
        <taxon>Blastococcus</taxon>
    </lineage>
</organism>
<dbReference type="GO" id="GO:0005737">
    <property type="term" value="C:cytoplasm"/>
    <property type="evidence" value="ECO:0007669"/>
    <property type="project" value="UniProtKB-SubCell"/>
</dbReference>
<keyword evidence="10 17" id="KW-0067">ATP-binding</keyword>
<keyword evidence="11" id="KW-0627">Porphyrin biosynthesis</keyword>
<comment type="catalytic activity">
    <reaction evidence="15 17">
        <text>2 cob(II)yrinate a,c diamide + reduced [electron-transfer flavoprotein] + 2 ATP = 2 adenosylcob(III)yrinate a,c-diamide + 2 triphosphate + oxidized [electron-transfer flavoprotein] + 3 H(+)</text>
        <dbReference type="Rhea" id="RHEA:11528"/>
        <dbReference type="Rhea" id="RHEA-COMP:10685"/>
        <dbReference type="Rhea" id="RHEA-COMP:10686"/>
        <dbReference type="ChEBI" id="CHEBI:15378"/>
        <dbReference type="ChEBI" id="CHEBI:18036"/>
        <dbReference type="ChEBI" id="CHEBI:30616"/>
        <dbReference type="ChEBI" id="CHEBI:57692"/>
        <dbReference type="ChEBI" id="CHEBI:58307"/>
        <dbReference type="ChEBI" id="CHEBI:58503"/>
        <dbReference type="ChEBI" id="CHEBI:58537"/>
        <dbReference type="EC" id="2.5.1.17"/>
    </reaction>
</comment>
<evidence type="ECO:0000256" key="17">
    <source>
        <dbReference type="RuleBase" id="RU366026"/>
    </source>
</evidence>